<feature type="region of interest" description="Disordered" evidence="1">
    <location>
        <begin position="1"/>
        <end position="34"/>
    </location>
</feature>
<dbReference type="InterPro" id="IPR012337">
    <property type="entry name" value="RNaseH-like_sf"/>
</dbReference>
<dbReference type="Pfam" id="PF04937">
    <property type="entry name" value="DUF659"/>
    <property type="match status" value="1"/>
</dbReference>
<feature type="domain" description="DUF659" evidence="3">
    <location>
        <begin position="244"/>
        <end position="388"/>
    </location>
</feature>
<name>A0AAE0GF39_9CHLO</name>
<evidence type="ECO:0000313" key="4">
    <source>
        <dbReference type="EMBL" id="KAK3277060.1"/>
    </source>
</evidence>
<evidence type="ECO:0000256" key="2">
    <source>
        <dbReference type="SAM" id="Phobius"/>
    </source>
</evidence>
<proteinExistence type="predicted"/>
<reference evidence="4 5" key="1">
    <citation type="journal article" date="2015" name="Genome Biol. Evol.">
        <title>Comparative Genomics of a Bacterivorous Green Alga Reveals Evolutionary Causalities and Consequences of Phago-Mixotrophic Mode of Nutrition.</title>
        <authorList>
            <person name="Burns J.A."/>
            <person name="Paasch A."/>
            <person name="Narechania A."/>
            <person name="Kim E."/>
        </authorList>
    </citation>
    <scope>NUCLEOTIDE SEQUENCE [LARGE SCALE GENOMIC DNA]</scope>
    <source>
        <strain evidence="4 5">PLY_AMNH</strain>
    </source>
</reference>
<keyword evidence="2" id="KW-0812">Transmembrane</keyword>
<feature type="transmembrane region" description="Helical" evidence="2">
    <location>
        <begin position="205"/>
        <end position="225"/>
    </location>
</feature>
<dbReference type="SUPFAM" id="SSF53098">
    <property type="entry name" value="Ribonuclease H-like"/>
    <property type="match status" value="1"/>
</dbReference>
<evidence type="ECO:0000313" key="5">
    <source>
        <dbReference type="Proteomes" id="UP001190700"/>
    </source>
</evidence>
<dbReference type="EMBL" id="LGRX02006260">
    <property type="protein sequence ID" value="KAK3277060.1"/>
    <property type="molecule type" value="Genomic_DNA"/>
</dbReference>
<comment type="caution">
    <text evidence="4">The sequence shown here is derived from an EMBL/GenBank/DDBJ whole genome shotgun (WGS) entry which is preliminary data.</text>
</comment>
<gene>
    <name evidence="4" type="ORF">CYMTET_14909</name>
</gene>
<keyword evidence="2" id="KW-1133">Transmembrane helix</keyword>
<evidence type="ECO:0000256" key="1">
    <source>
        <dbReference type="SAM" id="MobiDB-lite"/>
    </source>
</evidence>
<dbReference type="AlphaFoldDB" id="A0AAE0GF39"/>
<protein>
    <recommendedName>
        <fullName evidence="3">DUF659 domain-containing protein</fullName>
    </recommendedName>
</protein>
<organism evidence="4 5">
    <name type="scientific">Cymbomonas tetramitiformis</name>
    <dbReference type="NCBI Taxonomy" id="36881"/>
    <lineage>
        <taxon>Eukaryota</taxon>
        <taxon>Viridiplantae</taxon>
        <taxon>Chlorophyta</taxon>
        <taxon>Pyramimonadophyceae</taxon>
        <taxon>Pyramimonadales</taxon>
        <taxon>Pyramimonadaceae</taxon>
        <taxon>Cymbomonas</taxon>
    </lineage>
</organism>
<dbReference type="Proteomes" id="UP001190700">
    <property type="component" value="Unassembled WGS sequence"/>
</dbReference>
<dbReference type="InterPro" id="IPR007021">
    <property type="entry name" value="DUF659"/>
</dbReference>
<accession>A0AAE0GF39</accession>
<keyword evidence="2" id="KW-0472">Membrane</keyword>
<keyword evidence="5" id="KW-1185">Reference proteome</keyword>
<evidence type="ECO:0000259" key="3">
    <source>
        <dbReference type="Pfam" id="PF04937"/>
    </source>
</evidence>
<sequence>MTNTAAGPGVTVAHGEAEGATVHPQWQSENQNEEEYHWQGRAVPKDVYDALNAPYRGQHFGPEALKVLTAFKDIPVFVPTLDDPTNGKNVRTQLVCIYDQRFKHTAAYCRINPGKLLPKLLQNSDVPDEFKLNLCDSAYASSAKVWKADYLEKKRKAEASVDEDILNDAEESLEDEQDPSAKSRRARQAVLDARTVDMITKEESAVLNVLLAIMFFACAIPFAVIESPFFIAFPKAIRPAYKPPGREHLRGSLLDDVYAETLESTAAKLEAKPGKKTLGLDGKTNVRGRATVNVIEAKQGISAYVKTSYIGAQEHSGRVHADIAKGVLGDGKDWVAVVADNTGNMRVMFELLRAQYAWIFFLGCVIHVLDLLIEDIAKLEEFATILSDFYFIVVFLKRYGLLYEAFNGEQKKRHQNKAFSLRLFPLTRFAYIYLLIYSCLRNWSIIIEVVDFPEYKLTKAKYIKRAGKKNAHVRQDFARFEKLTSSRDTKHEGSSANVVLMPVTLILHFLEGDTVPPSYIIPSYGILYHHVRNLSEENVLAADTIDGVQRFFRERWLGTSRKVGLRNDLHCAAFMLDPFVRAAISAVFGKSELRRIESTFEDDNVYAAFKVWCGGTENSRYAHLISEYQKYEAGDDDYGTKLAALEKLVRARLAKEVLPGIASEDKENRAVFMLRVMQGLTTIGSAPTFWRSLKETSPERVLLAKFAVEIHMAVCQACGVERVNKDADVVHCKQRASLGEENAVKALFCYSNLRLQQRSKESFTAFCDAVMSEAEIECMYESFELHDALHPAALPATVAARDGIVDSDTEGSEEESESEDEDAQDVLEIPEGFTQVAKPVALLQGRRDLENLYVMLRWEITGWQVGKVTKFDAKRKRHNYDILWNEGVRGSKLGLDKYVEDICDIVHEVQSSDVRLEDLIPF</sequence>